<dbReference type="Gene3D" id="1.10.30.50">
    <property type="match status" value="1"/>
</dbReference>
<name>A0ABZ0ZPM9_9ACTN</name>
<dbReference type="Pfam" id="PF01844">
    <property type="entry name" value="HNH"/>
    <property type="match status" value="1"/>
</dbReference>
<reference evidence="5" key="1">
    <citation type="submission" date="2023-12" db="EMBL/GenBank/DDBJ databases">
        <title>Novel species in genus Nocardioides.</title>
        <authorList>
            <person name="Zhou H."/>
        </authorList>
    </citation>
    <scope>NUCLEOTIDE SEQUENCE [LARGE SCALE GENOMIC DNA]</scope>
    <source>
        <strain evidence="5">HM61</strain>
    </source>
</reference>
<dbReference type="InterPro" id="IPR003870">
    <property type="entry name" value="DUF222"/>
</dbReference>
<proteinExistence type="inferred from homology"/>
<feature type="domain" description="HNH nuclease" evidence="3">
    <location>
        <begin position="364"/>
        <end position="416"/>
    </location>
</feature>
<evidence type="ECO:0000256" key="2">
    <source>
        <dbReference type="SAM" id="MobiDB-lite"/>
    </source>
</evidence>
<gene>
    <name evidence="4" type="ORF">SHK19_17625</name>
</gene>
<dbReference type="InterPro" id="IPR002711">
    <property type="entry name" value="HNH"/>
</dbReference>
<evidence type="ECO:0000313" key="4">
    <source>
        <dbReference type="EMBL" id="WQQ25774.1"/>
    </source>
</evidence>
<sequence length="462" mass="48908">MTTPTALTATAAALEGAAGLRGADWDDLDGPDVLEAAVRLGRLKALVDGALVAVAERLEDTGAADAVGWASAKDFLTQVTGGRKGAGGGLVRVAQRTAELPAVRAALAAGEISLAQAGVISNRVAALPRDPELRETVARALLGLVEEHHYDATDLDRCVTGVVKELDVDGLLVGTDLSKDHQERGAHGARYLSFSPDTLGGVRIKGYATLEEAELVKTCLMPLAAPVVTEPGACGGDPATFGHRDEQGRRIGRGCPQPGCSHTGRDPRDHGVRMWDALVEACRRLQATDHLPHAHGTTARITVTMGLDDLTSSLDAEGLLPSGDTLSAATVRRLACDAEIIPAVLGTEGQVLDVARASRLVTIGIWNALVLRDRHCAFPGCTRLPIACDAHHIQHWADAGSTSLENLVLLCRRHHTLIHRTPWRVDIDPGTRRPVWIPPPPVDDSGRFSYSPARPKPPPLVA</sequence>
<protein>
    <submittedName>
        <fullName evidence="4">DUF222 domain-containing protein</fullName>
    </submittedName>
</protein>
<organism evidence="4 5">
    <name type="scientific">Nocardioides bizhenqiangii</name>
    <dbReference type="NCBI Taxonomy" id="3095076"/>
    <lineage>
        <taxon>Bacteria</taxon>
        <taxon>Bacillati</taxon>
        <taxon>Actinomycetota</taxon>
        <taxon>Actinomycetes</taxon>
        <taxon>Propionibacteriales</taxon>
        <taxon>Nocardioidaceae</taxon>
        <taxon>Nocardioides</taxon>
    </lineage>
</organism>
<accession>A0ABZ0ZPM9</accession>
<keyword evidence="5" id="KW-1185">Reference proteome</keyword>
<evidence type="ECO:0000256" key="1">
    <source>
        <dbReference type="ARBA" id="ARBA00023450"/>
    </source>
</evidence>
<dbReference type="CDD" id="cd00085">
    <property type="entry name" value="HNHc"/>
    <property type="match status" value="1"/>
</dbReference>
<dbReference type="Pfam" id="PF02720">
    <property type="entry name" value="DUF222"/>
    <property type="match status" value="1"/>
</dbReference>
<dbReference type="SMART" id="SM00507">
    <property type="entry name" value="HNHc"/>
    <property type="match status" value="1"/>
</dbReference>
<dbReference type="Proteomes" id="UP001327225">
    <property type="component" value="Chromosome"/>
</dbReference>
<evidence type="ECO:0000259" key="3">
    <source>
        <dbReference type="SMART" id="SM00507"/>
    </source>
</evidence>
<evidence type="ECO:0000313" key="5">
    <source>
        <dbReference type="Proteomes" id="UP001327225"/>
    </source>
</evidence>
<dbReference type="RefSeq" id="WP_322937025.1">
    <property type="nucleotide sequence ID" value="NZ_CP141059.1"/>
</dbReference>
<comment type="similarity">
    <text evidence="1">Belongs to the Rv1128c/1148c/1588c/1702c/1945/3466 family.</text>
</comment>
<dbReference type="EMBL" id="CP141059">
    <property type="protein sequence ID" value="WQQ25774.1"/>
    <property type="molecule type" value="Genomic_DNA"/>
</dbReference>
<dbReference type="InterPro" id="IPR003615">
    <property type="entry name" value="HNH_nuc"/>
</dbReference>
<feature type="region of interest" description="Disordered" evidence="2">
    <location>
        <begin position="434"/>
        <end position="462"/>
    </location>
</feature>